<dbReference type="PANTHER" id="PTHR11360">
    <property type="entry name" value="MONOCARBOXYLATE TRANSPORTER"/>
    <property type="match status" value="1"/>
</dbReference>
<feature type="transmembrane region" description="Helical" evidence="2">
    <location>
        <begin position="254"/>
        <end position="275"/>
    </location>
</feature>
<evidence type="ECO:0000256" key="1">
    <source>
        <dbReference type="ARBA" id="ARBA00004141"/>
    </source>
</evidence>
<feature type="transmembrane region" description="Helical" evidence="2">
    <location>
        <begin position="287"/>
        <end position="305"/>
    </location>
</feature>
<dbReference type="GO" id="GO:0016020">
    <property type="term" value="C:membrane"/>
    <property type="evidence" value="ECO:0007669"/>
    <property type="project" value="UniProtKB-SubCell"/>
</dbReference>
<dbReference type="Pfam" id="PF07690">
    <property type="entry name" value="MFS_1"/>
    <property type="match status" value="1"/>
</dbReference>
<dbReference type="InterPro" id="IPR020846">
    <property type="entry name" value="MFS_dom"/>
</dbReference>
<dbReference type="EMBL" id="BDGG01000001">
    <property type="protein sequence ID" value="GAU90856.1"/>
    <property type="molecule type" value="Genomic_DNA"/>
</dbReference>
<dbReference type="GO" id="GO:0008028">
    <property type="term" value="F:monocarboxylic acid transmembrane transporter activity"/>
    <property type="evidence" value="ECO:0007669"/>
    <property type="project" value="TreeGrafter"/>
</dbReference>
<keyword evidence="2" id="KW-0472">Membrane</keyword>
<dbReference type="Gene3D" id="1.20.1250.20">
    <property type="entry name" value="MFS general substrate transporter like domains"/>
    <property type="match status" value="1"/>
</dbReference>
<keyword evidence="5" id="KW-1185">Reference proteome</keyword>
<feature type="transmembrane region" description="Helical" evidence="2">
    <location>
        <begin position="175"/>
        <end position="197"/>
    </location>
</feature>
<evidence type="ECO:0000256" key="2">
    <source>
        <dbReference type="SAM" id="Phobius"/>
    </source>
</evidence>
<feature type="transmembrane region" description="Helical" evidence="2">
    <location>
        <begin position="203"/>
        <end position="224"/>
    </location>
</feature>
<sequence>MASNEIVVTSEAFEDDDGLPHPYTSEHSFATSTTNKTTNDYDNGHAWCVAFVGFLTQMLIFGSVLTFGVYFVAYQEAFPEYQPRVILWIGSLAYGIMFLTGPFSSMVISRIGTFHAMLLSATLVTLGYVTSYFAQDPYHLFITFGLFVGMAFSLAFLSCYAVLNDYFTTRLLRVAQIIITVGGGVGIFIFNAVFQFLINEYGWRGSMLINAGLYSHFFVFALVMKPRPRDVSVKRMTLGQIMAVHVLFNRKFQLFLVHVVIWNVGFMIVFSLLNSFIVEKGLTADEAALIGMVGGILNAIGRVAAVPLERVLDPKKAYVGTTVAMGLFEVLILAGGSFFGYAIPLAIANFAFGIMICYLVPVIGELVGFDNITPALGYSNFSQGIAGLLSPVLLALIEGGAKFAVGGGLTVLSGLLVALSIWMLMKERARRQDTKVLNPANGPVEFKSDQDGGHLLNSSTSKTNTAII</sequence>
<reference evidence="4 5" key="1">
    <citation type="journal article" date="2016" name="Nat. Commun.">
        <title>Extremotolerant tardigrade genome and improved radiotolerance of human cultured cells by tardigrade-unique protein.</title>
        <authorList>
            <person name="Hashimoto T."/>
            <person name="Horikawa D.D."/>
            <person name="Saito Y."/>
            <person name="Kuwahara H."/>
            <person name="Kozuka-Hata H."/>
            <person name="Shin-I T."/>
            <person name="Minakuchi Y."/>
            <person name="Ohishi K."/>
            <person name="Motoyama A."/>
            <person name="Aizu T."/>
            <person name="Enomoto A."/>
            <person name="Kondo K."/>
            <person name="Tanaka S."/>
            <person name="Hara Y."/>
            <person name="Koshikawa S."/>
            <person name="Sagara H."/>
            <person name="Miura T."/>
            <person name="Yokobori S."/>
            <person name="Miyagawa K."/>
            <person name="Suzuki Y."/>
            <person name="Kubo T."/>
            <person name="Oyama M."/>
            <person name="Kohara Y."/>
            <person name="Fujiyama A."/>
            <person name="Arakawa K."/>
            <person name="Katayama T."/>
            <person name="Toyoda A."/>
            <person name="Kunieda T."/>
        </authorList>
    </citation>
    <scope>NUCLEOTIDE SEQUENCE [LARGE SCALE GENOMIC DNA]</scope>
    <source>
        <strain evidence="4 5">YOKOZUNA-1</strain>
    </source>
</reference>
<name>A0A1D1UMA2_RAMVA</name>
<dbReference type="InterPro" id="IPR050327">
    <property type="entry name" value="Proton-linked_MCT"/>
</dbReference>
<feature type="transmembrane region" description="Helical" evidence="2">
    <location>
        <begin position="85"/>
        <end position="104"/>
    </location>
</feature>
<dbReference type="PANTHER" id="PTHR11360:SF284">
    <property type="entry name" value="EG:103B4.3 PROTEIN-RELATED"/>
    <property type="match status" value="1"/>
</dbReference>
<comment type="subcellular location">
    <subcellularLocation>
        <location evidence="1">Membrane</location>
        <topology evidence="1">Multi-pass membrane protein</topology>
    </subcellularLocation>
</comment>
<evidence type="ECO:0000259" key="3">
    <source>
        <dbReference type="PROSITE" id="PS50850"/>
    </source>
</evidence>
<dbReference type="OrthoDB" id="10060767at2759"/>
<keyword evidence="2" id="KW-0812">Transmembrane</keyword>
<feature type="transmembrane region" description="Helical" evidence="2">
    <location>
        <begin position="116"/>
        <end position="134"/>
    </location>
</feature>
<gene>
    <name evidence="4" type="primary">RvY_03216-1</name>
    <name evidence="4" type="synonym">RvY_03216.1</name>
    <name evidence="4" type="ORF">RvY_03216</name>
</gene>
<feature type="transmembrane region" description="Helical" evidence="2">
    <location>
        <begin position="403"/>
        <end position="425"/>
    </location>
</feature>
<protein>
    <recommendedName>
        <fullName evidence="3">Major facilitator superfamily (MFS) profile domain-containing protein</fullName>
    </recommendedName>
</protein>
<proteinExistence type="predicted"/>
<feature type="domain" description="Major facilitator superfamily (MFS) profile" evidence="3">
    <location>
        <begin position="46"/>
        <end position="431"/>
    </location>
</feature>
<evidence type="ECO:0000313" key="5">
    <source>
        <dbReference type="Proteomes" id="UP000186922"/>
    </source>
</evidence>
<accession>A0A1D1UMA2</accession>
<dbReference type="InterPro" id="IPR011701">
    <property type="entry name" value="MFS"/>
</dbReference>
<dbReference type="PROSITE" id="PS50850">
    <property type="entry name" value="MFS"/>
    <property type="match status" value="1"/>
</dbReference>
<dbReference type="Proteomes" id="UP000186922">
    <property type="component" value="Unassembled WGS sequence"/>
</dbReference>
<feature type="transmembrane region" description="Helical" evidence="2">
    <location>
        <begin position="140"/>
        <end position="163"/>
    </location>
</feature>
<feature type="transmembrane region" description="Helical" evidence="2">
    <location>
        <begin position="341"/>
        <end position="363"/>
    </location>
</feature>
<evidence type="ECO:0000313" key="4">
    <source>
        <dbReference type="EMBL" id="GAU90856.1"/>
    </source>
</evidence>
<feature type="transmembrane region" description="Helical" evidence="2">
    <location>
        <begin position="317"/>
        <end position="335"/>
    </location>
</feature>
<organism evidence="4 5">
    <name type="scientific">Ramazzottius varieornatus</name>
    <name type="common">Water bear</name>
    <name type="synonym">Tardigrade</name>
    <dbReference type="NCBI Taxonomy" id="947166"/>
    <lineage>
        <taxon>Eukaryota</taxon>
        <taxon>Metazoa</taxon>
        <taxon>Ecdysozoa</taxon>
        <taxon>Tardigrada</taxon>
        <taxon>Eutardigrada</taxon>
        <taxon>Parachela</taxon>
        <taxon>Hypsibioidea</taxon>
        <taxon>Ramazzottiidae</taxon>
        <taxon>Ramazzottius</taxon>
    </lineage>
</organism>
<dbReference type="SUPFAM" id="SSF103473">
    <property type="entry name" value="MFS general substrate transporter"/>
    <property type="match status" value="1"/>
</dbReference>
<feature type="transmembrane region" description="Helical" evidence="2">
    <location>
        <begin position="46"/>
        <end position="73"/>
    </location>
</feature>
<dbReference type="InterPro" id="IPR036259">
    <property type="entry name" value="MFS_trans_sf"/>
</dbReference>
<dbReference type="AlphaFoldDB" id="A0A1D1UMA2"/>
<keyword evidence="2" id="KW-1133">Transmembrane helix</keyword>
<comment type="caution">
    <text evidence="4">The sequence shown here is derived from an EMBL/GenBank/DDBJ whole genome shotgun (WGS) entry which is preliminary data.</text>
</comment>